<dbReference type="InterPro" id="IPR049326">
    <property type="entry name" value="Rhodopsin_dom_fungi"/>
</dbReference>
<evidence type="ECO:0000256" key="11">
    <source>
        <dbReference type="ARBA" id="ARBA00023157"/>
    </source>
</evidence>
<evidence type="ECO:0000313" key="19">
    <source>
        <dbReference type="EMBL" id="KAE8166827.1"/>
    </source>
</evidence>
<organism evidence="19 20">
    <name type="scientific">Aspergillus tamarii</name>
    <dbReference type="NCBI Taxonomy" id="41984"/>
    <lineage>
        <taxon>Eukaryota</taxon>
        <taxon>Fungi</taxon>
        <taxon>Dikarya</taxon>
        <taxon>Ascomycota</taxon>
        <taxon>Pezizomycotina</taxon>
        <taxon>Eurotiomycetes</taxon>
        <taxon>Eurotiomycetidae</taxon>
        <taxon>Eurotiales</taxon>
        <taxon>Aspergillaceae</taxon>
        <taxon>Aspergillus</taxon>
        <taxon>Aspergillus subgen. Circumdati</taxon>
    </lineage>
</organism>
<evidence type="ECO:0000256" key="4">
    <source>
        <dbReference type="ARBA" id="ARBA00010031"/>
    </source>
</evidence>
<evidence type="ECO:0000256" key="1">
    <source>
        <dbReference type="ARBA" id="ARBA00004141"/>
    </source>
</evidence>
<dbReference type="AlphaFoldDB" id="A0A5N6V7W0"/>
<keyword evidence="15" id="KW-0408">Iron</keyword>
<keyword evidence="8" id="KW-0732">Signal</keyword>
<feature type="disulfide bond" evidence="15">
    <location>
        <begin position="273"/>
        <end position="313"/>
    </location>
</feature>
<sequence>MDSHYKDPYTPLSTEDDNTFSDVLHIQAQKSQVHANKGILALTTSLFLLCAGLGAALYYQINSACGTSYVSESSHIKVPHRAVTFLPHNEYTNQLPDEPGSVWEKLIPPGRGFVTAKRTKSGALAFEEHSSVSFGADPFKEYYCISAFHQMHCLAIIYNAIFLKNHSNHHHRDDHSNHTKHCIDYLRQSIMCASDATLEGSGVLEGDGSSIRAVDGWNNTHQCRDWDSLYEFASRHRMLDSNGIVLWSSLGLKCIVAAQRTNGSYRPEDISPCALACLQGAIPISHCELSDIECQCEDKEFIKHASACAVETCKLEDLMQLVRGDAVQCNRSDTNHHDLMIALAITAPTITFTVIILRILSRLWTVHKLWWDDWMHILAGVFAIPLSIFGNFCASQGFGLHLYDIKVESLTQITDIFFWFTTPMAIWQCRPLRAAWDYDIDNARCLKIASVAYANASLNMITEILILILPLPVLRTLHVSRRKKIALISVFSVGIIVIGIASARMPALGKLGTYYDPPYSQAPAFVLSCVEVAMAHVCAAAPVIYTAIVQMKRVHGKGSQPSPSTSREGQAGSDQAGGSGHLRKPQAAIYSSLHMSDVAIMGRGWMQSQRWSRGSAPSAHHLERAHSAYYSDPELAVSPSPGLIRMGTSRGSCGSTGGLTLFPTPEIDDRIEEV</sequence>
<gene>
    <name evidence="19" type="ORF">BDV40DRAFT_296254</name>
</gene>
<comment type="similarity">
    <text evidence="4">Belongs to the RBT5 family.</text>
</comment>
<evidence type="ECO:0000256" key="5">
    <source>
        <dbReference type="ARBA" id="ARBA00022525"/>
    </source>
</evidence>
<dbReference type="GO" id="GO:0005576">
    <property type="term" value="C:extracellular region"/>
    <property type="evidence" value="ECO:0007669"/>
    <property type="project" value="UniProtKB-SubCell"/>
</dbReference>
<evidence type="ECO:0000256" key="12">
    <source>
        <dbReference type="ARBA" id="ARBA00023288"/>
    </source>
</evidence>
<evidence type="ECO:0000256" key="3">
    <source>
        <dbReference type="ARBA" id="ARBA00004613"/>
    </source>
</evidence>
<evidence type="ECO:0000259" key="18">
    <source>
        <dbReference type="PROSITE" id="PS52012"/>
    </source>
</evidence>
<dbReference type="PANTHER" id="PTHR33048:SF47">
    <property type="entry name" value="INTEGRAL MEMBRANE PROTEIN-RELATED"/>
    <property type="match status" value="1"/>
</dbReference>
<dbReference type="InterPro" id="IPR021765">
    <property type="entry name" value="UstYa-like"/>
</dbReference>
<evidence type="ECO:0000256" key="2">
    <source>
        <dbReference type="ARBA" id="ARBA00004589"/>
    </source>
</evidence>
<dbReference type="Pfam" id="PF11807">
    <property type="entry name" value="UstYa"/>
    <property type="match status" value="1"/>
</dbReference>
<name>A0A5N6V7W0_ASPTM</name>
<dbReference type="GO" id="GO:0043386">
    <property type="term" value="P:mycotoxin biosynthetic process"/>
    <property type="evidence" value="ECO:0007669"/>
    <property type="project" value="InterPro"/>
</dbReference>
<dbReference type="InterPro" id="IPR008427">
    <property type="entry name" value="Extracellular_membr_CFEM_dom"/>
</dbReference>
<keyword evidence="5" id="KW-0964">Secreted</keyword>
<dbReference type="PANTHER" id="PTHR33048">
    <property type="entry name" value="PTH11-LIKE INTEGRAL MEMBRANE PROTEIN (AFU_ORTHOLOGUE AFUA_5G11245)"/>
    <property type="match status" value="1"/>
</dbReference>
<feature type="transmembrane region" description="Helical" evidence="17">
    <location>
        <begin position="373"/>
        <end position="392"/>
    </location>
</feature>
<evidence type="ECO:0000256" key="16">
    <source>
        <dbReference type="SAM" id="MobiDB-lite"/>
    </source>
</evidence>
<keyword evidence="20" id="KW-1185">Reference proteome</keyword>
<evidence type="ECO:0000256" key="14">
    <source>
        <dbReference type="ARBA" id="ARBA00038359"/>
    </source>
</evidence>
<evidence type="ECO:0000256" key="15">
    <source>
        <dbReference type="PROSITE-ProRule" id="PRU01356"/>
    </source>
</evidence>
<comment type="similarity">
    <text evidence="13">Belongs to the ustYa family.</text>
</comment>
<dbReference type="InterPro" id="IPR052337">
    <property type="entry name" value="SAT4-like"/>
</dbReference>
<feature type="disulfide bond" evidence="15">
    <location>
        <begin position="287"/>
        <end position="294"/>
    </location>
</feature>
<feature type="disulfide bond" evidence="15">
    <location>
        <begin position="296"/>
        <end position="329"/>
    </location>
</feature>
<dbReference type="EMBL" id="ML738592">
    <property type="protein sequence ID" value="KAE8166827.1"/>
    <property type="molecule type" value="Genomic_DNA"/>
</dbReference>
<dbReference type="Pfam" id="PF05730">
    <property type="entry name" value="CFEM"/>
    <property type="match status" value="1"/>
</dbReference>
<evidence type="ECO:0000256" key="8">
    <source>
        <dbReference type="ARBA" id="ARBA00022729"/>
    </source>
</evidence>
<keyword evidence="15" id="KW-0349">Heme</keyword>
<evidence type="ECO:0000313" key="20">
    <source>
        <dbReference type="Proteomes" id="UP000326950"/>
    </source>
</evidence>
<feature type="transmembrane region" description="Helical" evidence="17">
    <location>
        <begin position="525"/>
        <end position="548"/>
    </location>
</feature>
<dbReference type="PROSITE" id="PS52012">
    <property type="entry name" value="CFEM"/>
    <property type="match status" value="1"/>
</dbReference>
<keyword evidence="7 17" id="KW-0812">Transmembrane</keyword>
<keyword evidence="6" id="KW-0325">Glycoprotein</keyword>
<evidence type="ECO:0000256" key="13">
    <source>
        <dbReference type="ARBA" id="ARBA00035112"/>
    </source>
</evidence>
<keyword evidence="6" id="KW-0336">GPI-anchor</keyword>
<accession>A0A5N6V7W0</accession>
<keyword evidence="12" id="KW-0449">Lipoprotein</keyword>
<evidence type="ECO:0000256" key="10">
    <source>
        <dbReference type="ARBA" id="ARBA00023136"/>
    </source>
</evidence>
<protein>
    <recommendedName>
        <fullName evidence="18">CFEM domain-containing protein</fullName>
    </recommendedName>
</protein>
<dbReference type="GO" id="GO:0046872">
    <property type="term" value="F:metal ion binding"/>
    <property type="evidence" value="ECO:0007669"/>
    <property type="project" value="UniProtKB-UniRule"/>
</dbReference>
<comment type="subcellular location">
    <subcellularLocation>
        <location evidence="2">Membrane</location>
        <topology evidence="2">Lipid-anchor</topology>
        <topology evidence="2">GPI-anchor</topology>
    </subcellularLocation>
    <subcellularLocation>
        <location evidence="1">Membrane</location>
        <topology evidence="1">Multi-pass membrane protein</topology>
    </subcellularLocation>
    <subcellularLocation>
        <location evidence="3">Secreted</location>
    </subcellularLocation>
</comment>
<dbReference type="Pfam" id="PF20684">
    <property type="entry name" value="Fung_rhodopsin"/>
    <property type="match status" value="2"/>
</dbReference>
<feature type="transmembrane region" description="Helical" evidence="17">
    <location>
        <begin position="39"/>
        <end position="59"/>
    </location>
</feature>
<evidence type="ECO:0000256" key="17">
    <source>
        <dbReference type="SAM" id="Phobius"/>
    </source>
</evidence>
<reference evidence="19 20" key="1">
    <citation type="submission" date="2019-04" db="EMBL/GenBank/DDBJ databases">
        <title>Friends and foes A comparative genomics study of 23 Aspergillus species from section Flavi.</title>
        <authorList>
            <consortium name="DOE Joint Genome Institute"/>
            <person name="Kjaerbolling I."/>
            <person name="Vesth T."/>
            <person name="Frisvad J.C."/>
            <person name="Nybo J.L."/>
            <person name="Theobald S."/>
            <person name="Kildgaard S."/>
            <person name="Isbrandt T."/>
            <person name="Kuo A."/>
            <person name="Sato A."/>
            <person name="Lyhne E.K."/>
            <person name="Kogle M.E."/>
            <person name="Wiebenga A."/>
            <person name="Kun R.S."/>
            <person name="Lubbers R.J."/>
            <person name="Makela M.R."/>
            <person name="Barry K."/>
            <person name="Chovatia M."/>
            <person name="Clum A."/>
            <person name="Daum C."/>
            <person name="Haridas S."/>
            <person name="He G."/>
            <person name="LaButti K."/>
            <person name="Lipzen A."/>
            <person name="Mondo S."/>
            <person name="Riley R."/>
            <person name="Salamov A."/>
            <person name="Simmons B.A."/>
            <person name="Magnuson J.K."/>
            <person name="Henrissat B."/>
            <person name="Mortensen U.H."/>
            <person name="Larsen T.O."/>
            <person name="Devries R.P."/>
            <person name="Grigoriev I.V."/>
            <person name="Machida M."/>
            <person name="Baker S.E."/>
            <person name="Andersen M.R."/>
        </authorList>
    </citation>
    <scope>NUCLEOTIDE SEQUENCE [LARGE SCALE GENOMIC DNA]</scope>
    <source>
        <strain evidence="19 20">CBS 117626</strain>
    </source>
</reference>
<keyword evidence="9 17" id="KW-1133">Transmembrane helix</keyword>
<evidence type="ECO:0000256" key="9">
    <source>
        <dbReference type="ARBA" id="ARBA00022989"/>
    </source>
</evidence>
<feature type="region of interest" description="Disordered" evidence="16">
    <location>
        <begin position="655"/>
        <end position="674"/>
    </location>
</feature>
<proteinExistence type="inferred from homology"/>
<keyword evidence="15" id="KW-0479">Metal-binding</keyword>
<feature type="transmembrane region" description="Helical" evidence="17">
    <location>
        <begin position="339"/>
        <end position="361"/>
    </location>
</feature>
<feature type="domain" description="CFEM" evidence="18">
    <location>
        <begin position="245"/>
        <end position="356"/>
    </location>
</feature>
<evidence type="ECO:0000256" key="6">
    <source>
        <dbReference type="ARBA" id="ARBA00022622"/>
    </source>
</evidence>
<feature type="binding site" description="axial binding residue" evidence="15">
    <location>
        <position position="291"/>
    </location>
    <ligand>
        <name>heme</name>
        <dbReference type="ChEBI" id="CHEBI:30413"/>
    </ligand>
    <ligandPart>
        <name>Fe</name>
        <dbReference type="ChEBI" id="CHEBI:18248"/>
    </ligandPart>
</feature>
<dbReference type="Proteomes" id="UP000326950">
    <property type="component" value="Unassembled WGS sequence"/>
</dbReference>
<feature type="transmembrane region" description="Helical" evidence="17">
    <location>
        <begin position="485"/>
        <end position="505"/>
    </location>
</feature>
<keyword evidence="11 15" id="KW-1015">Disulfide bond</keyword>
<keyword evidence="10 17" id="KW-0472">Membrane</keyword>
<dbReference type="GO" id="GO:0098552">
    <property type="term" value="C:side of membrane"/>
    <property type="evidence" value="ECO:0007669"/>
    <property type="project" value="UniProtKB-KW"/>
</dbReference>
<comment type="similarity">
    <text evidence="14">Belongs to the SAT4 family.</text>
</comment>
<dbReference type="OrthoDB" id="2496787at2759"/>
<evidence type="ECO:0000256" key="7">
    <source>
        <dbReference type="ARBA" id="ARBA00022692"/>
    </source>
</evidence>
<feature type="compositionally biased region" description="Polar residues" evidence="16">
    <location>
        <begin position="559"/>
        <end position="568"/>
    </location>
</feature>
<feature type="disulfide bond" evidence="15">
    <location>
        <begin position="277"/>
        <end position="308"/>
    </location>
</feature>
<feature type="region of interest" description="Disordered" evidence="16">
    <location>
        <begin position="556"/>
        <end position="582"/>
    </location>
</feature>